<keyword evidence="5 12" id="KW-0812">Transmembrane</keyword>
<proteinExistence type="inferred from homology"/>
<feature type="transmembrane region" description="Helical" evidence="12">
    <location>
        <begin position="1031"/>
        <end position="1053"/>
    </location>
</feature>
<evidence type="ECO:0000313" key="15">
    <source>
        <dbReference type="EMBL" id="KAJ9169358.1"/>
    </source>
</evidence>
<gene>
    <name evidence="15" type="ORF">P3X46_017561</name>
</gene>
<evidence type="ECO:0000256" key="3">
    <source>
        <dbReference type="ARBA" id="ARBA00022475"/>
    </source>
</evidence>
<dbReference type="InterPro" id="IPR032675">
    <property type="entry name" value="LRR_dom_sf"/>
</dbReference>
<dbReference type="SUPFAM" id="SSF52047">
    <property type="entry name" value="RNI-like"/>
    <property type="match status" value="2"/>
</dbReference>
<evidence type="ECO:0000256" key="12">
    <source>
        <dbReference type="SAM" id="Phobius"/>
    </source>
</evidence>
<reference evidence="15 16" key="1">
    <citation type="journal article" date="2023" name="Plant Biotechnol. J.">
        <title>Chromosome-level wild Hevea brasiliensis genome provides new tools for genomic-assisted breeding and valuable loci to elevate rubber yield.</title>
        <authorList>
            <person name="Cheng H."/>
            <person name="Song X."/>
            <person name="Hu Y."/>
            <person name="Wu T."/>
            <person name="Yang Q."/>
            <person name="An Z."/>
            <person name="Feng S."/>
            <person name="Deng Z."/>
            <person name="Wu W."/>
            <person name="Zeng X."/>
            <person name="Tu M."/>
            <person name="Wang X."/>
            <person name="Huang H."/>
        </authorList>
    </citation>
    <scope>NUCLEOTIDE SEQUENCE [LARGE SCALE GENOMIC DNA]</scope>
    <source>
        <strain evidence="15">MT/VB/25A 57/8</strain>
    </source>
</reference>
<comment type="similarity">
    <text evidence="2">Belongs to the RLP family.</text>
</comment>
<dbReference type="Pfam" id="PF08263">
    <property type="entry name" value="LRRNT_2"/>
    <property type="match status" value="1"/>
</dbReference>
<feature type="domain" description="Leucine-rich repeat-containing N-terminal plant-type" evidence="14">
    <location>
        <begin position="34"/>
        <end position="71"/>
    </location>
</feature>
<evidence type="ECO:0000256" key="4">
    <source>
        <dbReference type="ARBA" id="ARBA00022614"/>
    </source>
</evidence>
<accession>A0ABQ9LRR6</accession>
<comment type="subcellular location">
    <subcellularLocation>
        <location evidence="1">Cell membrane</location>
        <topology evidence="1">Single-pass type I membrane protein</topology>
    </subcellularLocation>
</comment>
<keyword evidence="4" id="KW-0433">Leucine-rich repeat</keyword>
<dbReference type="InterPro" id="IPR003591">
    <property type="entry name" value="Leu-rich_rpt_typical-subtyp"/>
</dbReference>
<dbReference type="InterPro" id="IPR046956">
    <property type="entry name" value="RLP23-like"/>
</dbReference>
<name>A0ABQ9LRR6_HEVBR</name>
<feature type="chain" id="PRO_5045831581" description="Leucine-rich repeat-containing N-terminal plant-type domain-containing protein" evidence="13">
    <location>
        <begin position="25"/>
        <end position="1088"/>
    </location>
</feature>
<evidence type="ECO:0000256" key="9">
    <source>
        <dbReference type="ARBA" id="ARBA00023136"/>
    </source>
</evidence>
<dbReference type="Gene3D" id="3.80.10.10">
    <property type="entry name" value="Ribonuclease Inhibitor"/>
    <property type="match status" value="5"/>
</dbReference>
<dbReference type="PANTHER" id="PTHR48063:SF98">
    <property type="entry name" value="LRR RECEPTOR-LIKE SERINE_THREONINE-PROTEIN KINASE FLS2"/>
    <property type="match status" value="1"/>
</dbReference>
<dbReference type="PANTHER" id="PTHR48063">
    <property type="entry name" value="LRR RECEPTOR-LIKE KINASE"/>
    <property type="match status" value="1"/>
</dbReference>
<evidence type="ECO:0000256" key="7">
    <source>
        <dbReference type="ARBA" id="ARBA00022737"/>
    </source>
</evidence>
<dbReference type="InterPro" id="IPR001611">
    <property type="entry name" value="Leu-rich_rpt"/>
</dbReference>
<dbReference type="Pfam" id="PF13855">
    <property type="entry name" value="LRR_8"/>
    <property type="match status" value="1"/>
</dbReference>
<dbReference type="InterPro" id="IPR013210">
    <property type="entry name" value="LRR_N_plant-typ"/>
</dbReference>
<evidence type="ECO:0000256" key="1">
    <source>
        <dbReference type="ARBA" id="ARBA00004251"/>
    </source>
</evidence>
<dbReference type="SUPFAM" id="SSF52058">
    <property type="entry name" value="L domain-like"/>
    <property type="match status" value="1"/>
</dbReference>
<evidence type="ECO:0000256" key="10">
    <source>
        <dbReference type="ARBA" id="ARBA00023170"/>
    </source>
</evidence>
<keyword evidence="7" id="KW-0677">Repeat</keyword>
<protein>
    <recommendedName>
        <fullName evidence="14">Leucine-rich repeat-containing N-terminal plant-type domain-containing protein</fullName>
    </recommendedName>
</protein>
<keyword evidence="8 12" id="KW-1133">Transmembrane helix</keyword>
<dbReference type="EMBL" id="JARPOI010000010">
    <property type="protein sequence ID" value="KAJ9169358.1"/>
    <property type="molecule type" value="Genomic_DNA"/>
</dbReference>
<evidence type="ECO:0000256" key="5">
    <source>
        <dbReference type="ARBA" id="ARBA00022692"/>
    </source>
</evidence>
<dbReference type="SMART" id="SM00369">
    <property type="entry name" value="LRR_TYP"/>
    <property type="match status" value="8"/>
</dbReference>
<evidence type="ECO:0000256" key="2">
    <source>
        <dbReference type="ARBA" id="ARBA00009592"/>
    </source>
</evidence>
<keyword evidence="16" id="KW-1185">Reference proteome</keyword>
<evidence type="ECO:0000256" key="6">
    <source>
        <dbReference type="ARBA" id="ARBA00022729"/>
    </source>
</evidence>
<feature type="signal peptide" evidence="13">
    <location>
        <begin position="1"/>
        <end position="24"/>
    </location>
</feature>
<keyword evidence="11" id="KW-0325">Glycoprotein</keyword>
<keyword evidence="9 12" id="KW-0472">Membrane</keyword>
<dbReference type="PRINTS" id="PR00019">
    <property type="entry name" value="LEURICHRPT"/>
</dbReference>
<sequence>MEKTMSVVLTICFLLIATINVGLCYGNFNSGCIPSEREALLKFKYELKDRSNRLTSWGGNEDCCGWYGVICHNLTGHVLELHLGSLSVEEYYPSSGFPSFSYYYYMKYRDYEEYYMKSTFGGKISPSLLNLKHLRYFDLSNNDFGGIQIPKFLGSMKSLRYLNLSGAGFGGMVPHELGNLSNLHYLNLNGGNYHKYVENLHWISGLALLEFLDLSDVNLTQSFNWLKVINILPSLVELHLSNCLYLQHIPPLVNVNFSSLSTLDLSLNYFHESFVPYWIFHLKTLTSLNLAYNQFQGPIPQNFQNMTSLQNLDLSSNHFNSSLPKWFFHLETLVSVKLGFNSFEGPITDEPQNITSLKELDLSSNYLNSSIPNWLYNCSHLELLSLDGNLIQGKISSATGDMTSLNSLDLSYNEFELGGIPRSLKNLCNLRFLSLSEVNLSQDISDILDILSGCISNVLESLELNRCQLFGHLTNHLGHFNSLTYLDLSANSISGPIPLDLAELKSLTYLVLESNKLGGTLPASLGGLTNLVMFDIAHNLLEGNVSEIHFANLTKLRIIDASENRLMLKVSSNWIPPFDHLEILRLRSWIIGPQFPVWIHSLKYLDEMDLSNSGISRNIPFWFWNMSLQFSLMNLSHNQLHGVIPDILNIDPSYSFIDLSSNHFRGPLPRIYSKVKGLVLSNNSFSGSTSHFLCYKMNEVNTMTNILDLDNNLLFGEIPDCWWNWSQLWFLSLNNNNFSGNIPESIGALTLLQSMHLRNNSLSGEIPLSLQNCTSLTTLDFGENELIGHIPIWMGRRLLDLVILNLRTNKFHGYIPKQLCHLVSLQILDLSHNYLSGTIPSCIKNFIAMATTDFVAQIYAMPTPYAFFGDDTEIVMKGRTVEYDIILKFVKSMDLSSNNLSGEIPKEITRLVALQSLNFSDNFLSGKIPENIGAMKSLEALDFSQNQLFGVIPQSITTLTFLSLLNVSNNNLSGRIPTSTQLSTFSSSSFIGNKGLCGPPLSNNCSENGVILNNGIVKGQEKGDNGVEVDWFYVSVALGFIVGFWSVLGPLLVNRRWRHAYFHFLDCLGNKIWWFKVNVVRVCSSHGF</sequence>
<evidence type="ECO:0000256" key="8">
    <source>
        <dbReference type="ARBA" id="ARBA00022989"/>
    </source>
</evidence>
<evidence type="ECO:0000313" key="16">
    <source>
        <dbReference type="Proteomes" id="UP001174677"/>
    </source>
</evidence>
<keyword evidence="6 13" id="KW-0732">Signal</keyword>
<comment type="caution">
    <text evidence="15">The sequence shown here is derived from an EMBL/GenBank/DDBJ whole genome shotgun (WGS) entry which is preliminary data.</text>
</comment>
<evidence type="ECO:0000259" key="14">
    <source>
        <dbReference type="Pfam" id="PF08263"/>
    </source>
</evidence>
<evidence type="ECO:0000256" key="11">
    <source>
        <dbReference type="ARBA" id="ARBA00023180"/>
    </source>
</evidence>
<dbReference type="Pfam" id="PF00560">
    <property type="entry name" value="LRR_1"/>
    <property type="match status" value="13"/>
</dbReference>
<organism evidence="15 16">
    <name type="scientific">Hevea brasiliensis</name>
    <name type="common">Para rubber tree</name>
    <name type="synonym">Siphonia brasiliensis</name>
    <dbReference type="NCBI Taxonomy" id="3981"/>
    <lineage>
        <taxon>Eukaryota</taxon>
        <taxon>Viridiplantae</taxon>
        <taxon>Streptophyta</taxon>
        <taxon>Embryophyta</taxon>
        <taxon>Tracheophyta</taxon>
        <taxon>Spermatophyta</taxon>
        <taxon>Magnoliopsida</taxon>
        <taxon>eudicotyledons</taxon>
        <taxon>Gunneridae</taxon>
        <taxon>Pentapetalae</taxon>
        <taxon>rosids</taxon>
        <taxon>fabids</taxon>
        <taxon>Malpighiales</taxon>
        <taxon>Euphorbiaceae</taxon>
        <taxon>Crotonoideae</taxon>
        <taxon>Micrandreae</taxon>
        <taxon>Hevea</taxon>
    </lineage>
</organism>
<keyword evidence="3" id="KW-1003">Cell membrane</keyword>
<evidence type="ECO:0000256" key="13">
    <source>
        <dbReference type="SAM" id="SignalP"/>
    </source>
</evidence>
<dbReference type="Proteomes" id="UP001174677">
    <property type="component" value="Chromosome 10"/>
</dbReference>
<keyword evidence="10" id="KW-0675">Receptor</keyword>